<dbReference type="AlphaFoldDB" id="A0A840BWY2"/>
<evidence type="ECO:0000313" key="3">
    <source>
        <dbReference type="EMBL" id="MBB4017460.1"/>
    </source>
</evidence>
<dbReference type="SUPFAM" id="SSF53474">
    <property type="entry name" value="alpha/beta-Hydrolases"/>
    <property type="match status" value="1"/>
</dbReference>
<dbReference type="InterPro" id="IPR000639">
    <property type="entry name" value="Epox_hydrolase-like"/>
</dbReference>
<dbReference type="GO" id="GO:0016787">
    <property type="term" value="F:hydrolase activity"/>
    <property type="evidence" value="ECO:0007669"/>
    <property type="project" value="UniProtKB-KW"/>
</dbReference>
<evidence type="ECO:0000256" key="1">
    <source>
        <dbReference type="ARBA" id="ARBA00022801"/>
    </source>
</evidence>
<keyword evidence="4" id="KW-1185">Reference proteome</keyword>
<reference evidence="3 4" key="1">
    <citation type="submission" date="2020-08" db="EMBL/GenBank/DDBJ databases">
        <title>Genomic Encyclopedia of Type Strains, Phase IV (KMG-IV): sequencing the most valuable type-strain genomes for metagenomic binning, comparative biology and taxonomic classification.</title>
        <authorList>
            <person name="Goeker M."/>
        </authorList>
    </citation>
    <scope>NUCLEOTIDE SEQUENCE [LARGE SCALE GENOMIC DNA]</scope>
    <source>
        <strain evidence="3 4">DSM 103737</strain>
    </source>
</reference>
<sequence>MNVLRQSPPAAAKPLPFPQAFRHGTARVGDLHLHYVEGGEGRPILLIPGWPQTWYAWRHVMPLLVEAGRRVIAVDPRGTGESDRPLDGYDLATVAADIHGLVEALDLLSSGPIDVAGHDVGAWIAYAYASDWRSDIRRLALLDALIPGLSAARVDLGVREGHLRSWHFPFNQLDDLPELLLAGREHAFLTWLFRAKSVRPWAFTADDIDEYARQLAAPGAIRAATAYYKAAFSAEGIAANRSRAERPLEIPLHVLGAERGLGEAMVEALTPLARDVRGRAVSDCGHYMPEECPDEIAAELLAFFEPASIRTERFA</sequence>
<dbReference type="RefSeq" id="WP_019403350.1">
    <property type="nucleotide sequence ID" value="NZ_JACIEN010000002.1"/>
</dbReference>
<dbReference type="Pfam" id="PF00561">
    <property type="entry name" value="Abhydrolase_1"/>
    <property type="match status" value="1"/>
</dbReference>
<protein>
    <submittedName>
        <fullName evidence="3">Pimeloyl-ACP methyl ester carboxylesterase</fullName>
    </submittedName>
</protein>
<comment type="caution">
    <text evidence="3">The sequence shown here is derived from an EMBL/GenBank/DDBJ whole genome shotgun (WGS) entry which is preliminary data.</text>
</comment>
<organism evidence="3 4">
    <name type="scientific">Chelatococcus caeni</name>
    <dbReference type="NCBI Taxonomy" id="1348468"/>
    <lineage>
        <taxon>Bacteria</taxon>
        <taxon>Pseudomonadati</taxon>
        <taxon>Pseudomonadota</taxon>
        <taxon>Alphaproteobacteria</taxon>
        <taxon>Hyphomicrobiales</taxon>
        <taxon>Chelatococcaceae</taxon>
        <taxon>Chelatococcus</taxon>
    </lineage>
</organism>
<keyword evidence="1" id="KW-0378">Hydrolase</keyword>
<dbReference type="PANTHER" id="PTHR43329">
    <property type="entry name" value="EPOXIDE HYDROLASE"/>
    <property type="match status" value="1"/>
</dbReference>
<accession>A0A840BWY2</accession>
<dbReference type="Proteomes" id="UP000577362">
    <property type="component" value="Unassembled WGS sequence"/>
</dbReference>
<evidence type="ECO:0000313" key="4">
    <source>
        <dbReference type="Proteomes" id="UP000577362"/>
    </source>
</evidence>
<evidence type="ECO:0000259" key="2">
    <source>
        <dbReference type="Pfam" id="PF00561"/>
    </source>
</evidence>
<name>A0A840BWY2_9HYPH</name>
<dbReference type="PRINTS" id="PR00412">
    <property type="entry name" value="EPOXHYDRLASE"/>
</dbReference>
<dbReference type="InterPro" id="IPR029058">
    <property type="entry name" value="AB_hydrolase_fold"/>
</dbReference>
<dbReference type="Gene3D" id="3.40.50.1820">
    <property type="entry name" value="alpha/beta hydrolase"/>
    <property type="match status" value="1"/>
</dbReference>
<gene>
    <name evidence="3" type="ORF">GGR16_002489</name>
</gene>
<feature type="domain" description="AB hydrolase-1" evidence="2">
    <location>
        <begin position="43"/>
        <end position="181"/>
    </location>
</feature>
<proteinExistence type="predicted"/>
<dbReference type="InterPro" id="IPR000073">
    <property type="entry name" value="AB_hydrolase_1"/>
</dbReference>
<dbReference type="EMBL" id="JACIEN010000002">
    <property type="protein sequence ID" value="MBB4017460.1"/>
    <property type="molecule type" value="Genomic_DNA"/>
</dbReference>